<dbReference type="Gene3D" id="3.20.20.150">
    <property type="entry name" value="Divalent-metal-dependent TIM barrel enzymes"/>
    <property type="match status" value="1"/>
</dbReference>
<accession>A0A7W7W6R8</accession>
<dbReference type="AlphaFoldDB" id="A0A7W7W6R8"/>
<dbReference type="GO" id="GO:0016853">
    <property type="term" value="F:isomerase activity"/>
    <property type="evidence" value="ECO:0007669"/>
    <property type="project" value="UniProtKB-KW"/>
</dbReference>
<evidence type="ECO:0000313" key="2">
    <source>
        <dbReference type="EMBL" id="MBB4935219.1"/>
    </source>
</evidence>
<dbReference type="PANTHER" id="PTHR12110:SF48">
    <property type="entry name" value="BLL3656 PROTEIN"/>
    <property type="match status" value="1"/>
</dbReference>
<dbReference type="InterPro" id="IPR050312">
    <property type="entry name" value="IolE/XylAMocC-like"/>
</dbReference>
<evidence type="ECO:0000313" key="3">
    <source>
        <dbReference type="Proteomes" id="UP000523007"/>
    </source>
</evidence>
<evidence type="ECO:0000259" key="1">
    <source>
        <dbReference type="Pfam" id="PF01261"/>
    </source>
</evidence>
<dbReference type="EMBL" id="JACHJT010000002">
    <property type="protein sequence ID" value="MBB4935219.1"/>
    <property type="molecule type" value="Genomic_DNA"/>
</dbReference>
<keyword evidence="3" id="KW-1185">Reference proteome</keyword>
<dbReference type="PANTHER" id="PTHR12110">
    <property type="entry name" value="HYDROXYPYRUVATE ISOMERASE"/>
    <property type="match status" value="1"/>
</dbReference>
<dbReference type="InterPro" id="IPR036237">
    <property type="entry name" value="Xyl_isomerase-like_sf"/>
</dbReference>
<name>A0A7W7W6R8_9ACTN</name>
<dbReference type="SUPFAM" id="SSF51658">
    <property type="entry name" value="Xylose isomerase-like"/>
    <property type="match status" value="1"/>
</dbReference>
<reference evidence="2 3" key="1">
    <citation type="submission" date="2020-08" db="EMBL/GenBank/DDBJ databases">
        <title>Sequencing the genomes of 1000 actinobacteria strains.</title>
        <authorList>
            <person name="Klenk H.-P."/>
        </authorList>
    </citation>
    <scope>NUCLEOTIDE SEQUENCE [LARGE SCALE GENOMIC DNA]</scope>
    <source>
        <strain evidence="2 3">DSM 102030</strain>
    </source>
</reference>
<dbReference type="Proteomes" id="UP000523007">
    <property type="component" value="Unassembled WGS sequence"/>
</dbReference>
<sequence>MGTRTREHREPGPHHLDGTITLSALTLRGTPMAERLDAAAAAGFSGVGLRLDDYRAALADGWTDSDLRARLNHLGLRVTEVEFLTTWGESPEATEDERTALHIAATYGAVRVHAGLFERSAGADLAGRLARLDQRAGRAGVRVALEFMPYSAIPSLRAAHDLIERSRSEHTDLLVDAWHWHRAGTSAADLAGIPPQRVAAVQLCDCLPDSHIDLRREGRHHRLLPGMGSVDLTGLLRALRDHGVTAPIAVEVLSDSLDALPPRIAAQRAYGAAARVLDRAFPAPG</sequence>
<feature type="domain" description="Xylose isomerase-like TIM barrel" evidence="1">
    <location>
        <begin position="36"/>
        <end position="274"/>
    </location>
</feature>
<dbReference type="Pfam" id="PF01261">
    <property type="entry name" value="AP_endonuc_2"/>
    <property type="match status" value="1"/>
</dbReference>
<protein>
    <submittedName>
        <fullName evidence="2">Sugar phosphate isomerase/epimerase</fullName>
    </submittedName>
</protein>
<comment type="caution">
    <text evidence="2">The sequence shown here is derived from an EMBL/GenBank/DDBJ whole genome shotgun (WGS) entry which is preliminary data.</text>
</comment>
<organism evidence="2 3">
    <name type="scientific">Lipingzhangella halophila</name>
    <dbReference type="NCBI Taxonomy" id="1783352"/>
    <lineage>
        <taxon>Bacteria</taxon>
        <taxon>Bacillati</taxon>
        <taxon>Actinomycetota</taxon>
        <taxon>Actinomycetes</taxon>
        <taxon>Streptosporangiales</taxon>
        <taxon>Nocardiopsidaceae</taxon>
        <taxon>Lipingzhangella</taxon>
    </lineage>
</organism>
<keyword evidence="2" id="KW-0413">Isomerase</keyword>
<proteinExistence type="predicted"/>
<gene>
    <name evidence="2" type="ORF">F4561_006113</name>
</gene>
<dbReference type="RefSeq" id="WP_184584977.1">
    <property type="nucleotide sequence ID" value="NZ_JACHJT010000002.1"/>
</dbReference>
<dbReference type="InterPro" id="IPR013022">
    <property type="entry name" value="Xyl_isomerase-like_TIM-brl"/>
</dbReference>